<gene>
    <name evidence="1" type="ORF">CFP56_004086</name>
</gene>
<evidence type="ECO:0000313" key="2">
    <source>
        <dbReference type="Proteomes" id="UP000237347"/>
    </source>
</evidence>
<feature type="non-terminal residue" evidence="1">
    <location>
        <position position="1"/>
    </location>
</feature>
<keyword evidence="2" id="KW-1185">Reference proteome</keyword>
<accession>A0AAW0I5L6</accession>
<comment type="caution">
    <text evidence="1">The sequence shown here is derived from an EMBL/GenBank/DDBJ whole genome shotgun (WGS) entry which is preliminary data.</text>
</comment>
<dbReference type="Proteomes" id="UP000237347">
    <property type="component" value="Unassembled WGS sequence"/>
</dbReference>
<evidence type="ECO:0000313" key="1">
    <source>
        <dbReference type="EMBL" id="KAK7809459.1"/>
    </source>
</evidence>
<dbReference type="AlphaFoldDB" id="A0AAW0I5L6"/>
<name>A0AAW0I5L6_QUESU</name>
<sequence length="64" mass="7311">FQKGSNAFENYIVVIELKVGGHRSLVIIPEGKVMRGWRGFDFELQSLITPKKPMKILDGMHKQP</sequence>
<reference evidence="1 2" key="1">
    <citation type="journal article" date="2018" name="Sci. Data">
        <title>The draft genome sequence of cork oak.</title>
        <authorList>
            <person name="Ramos A.M."/>
            <person name="Usie A."/>
            <person name="Barbosa P."/>
            <person name="Barros P.M."/>
            <person name="Capote T."/>
            <person name="Chaves I."/>
            <person name="Simoes F."/>
            <person name="Abreu I."/>
            <person name="Carrasquinho I."/>
            <person name="Faro C."/>
            <person name="Guimaraes J.B."/>
            <person name="Mendonca D."/>
            <person name="Nobrega F."/>
            <person name="Rodrigues L."/>
            <person name="Saibo N.J.M."/>
            <person name="Varela M.C."/>
            <person name="Egas C."/>
            <person name="Matos J."/>
            <person name="Miguel C.M."/>
            <person name="Oliveira M.M."/>
            <person name="Ricardo C.P."/>
            <person name="Goncalves S."/>
        </authorList>
    </citation>
    <scope>NUCLEOTIDE SEQUENCE [LARGE SCALE GENOMIC DNA]</scope>
    <source>
        <strain evidence="2">cv. HL8</strain>
    </source>
</reference>
<proteinExistence type="predicted"/>
<dbReference type="EMBL" id="PKMF04002339">
    <property type="protein sequence ID" value="KAK7809459.1"/>
    <property type="molecule type" value="Genomic_DNA"/>
</dbReference>
<protein>
    <submittedName>
        <fullName evidence="1">Uncharacterized protein</fullName>
    </submittedName>
</protein>
<organism evidence="1 2">
    <name type="scientific">Quercus suber</name>
    <name type="common">Cork oak</name>
    <dbReference type="NCBI Taxonomy" id="58331"/>
    <lineage>
        <taxon>Eukaryota</taxon>
        <taxon>Viridiplantae</taxon>
        <taxon>Streptophyta</taxon>
        <taxon>Embryophyta</taxon>
        <taxon>Tracheophyta</taxon>
        <taxon>Spermatophyta</taxon>
        <taxon>Magnoliopsida</taxon>
        <taxon>eudicotyledons</taxon>
        <taxon>Gunneridae</taxon>
        <taxon>Pentapetalae</taxon>
        <taxon>rosids</taxon>
        <taxon>fabids</taxon>
        <taxon>Fagales</taxon>
        <taxon>Fagaceae</taxon>
        <taxon>Quercus</taxon>
    </lineage>
</organism>